<dbReference type="GO" id="GO:0005615">
    <property type="term" value="C:extracellular space"/>
    <property type="evidence" value="ECO:0007669"/>
    <property type="project" value="InterPro"/>
</dbReference>
<accession>A0A7K6F4H2</accession>
<feature type="domain" description="TGF-beta propeptide" evidence="2">
    <location>
        <begin position="21"/>
        <end position="76"/>
    </location>
</feature>
<organism evidence="3 4">
    <name type="scientific">Daphoenositta chrysoptera</name>
    <name type="common">varied sittella</name>
    <dbReference type="NCBI Taxonomy" id="254528"/>
    <lineage>
        <taxon>Eukaryota</taxon>
        <taxon>Metazoa</taxon>
        <taxon>Chordata</taxon>
        <taxon>Craniata</taxon>
        <taxon>Vertebrata</taxon>
        <taxon>Euteleostomi</taxon>
        <taxon>Archelosauria</taxon>
        <taxon>Archosauria</taxon>
        <taxon>Dinosauria</taxon>
        <taxon>Saurischia</taxon>
        <taxon>Theropoda</taxon>
        <taxon>Coelurosauria</taxon>
        <taxon>Aves</taxon>
        <taxon>Neognathae</taxon>
        <taxon>Neoaves</taxon>
        <taxon>Telluraves</taxon>
        <taxon>Australaves</taxon>
        <taxon>Passeriformes</taxon>
        <taxon>Corvoidea</taxon>
        <taxon>Pachycephalidae</taxon>
        <taxon>Daphoenositta</taxon>
    </lineage>
</organism>
<dbReference type="AlphaFoldDB" id="A0A7K6F4H2"/>
<sequence length="116" mass="12727">SGAVPSVPSVPNVADVASVRQRYGNASWRYLQGRSVRATPEDEWLWFDVTDSVRQWLRGSEAQGVFRLSVHCPCEPGGDGDVPTLKISIEGNSGFLGDLGKFLGFFLDFGNFRGDF</sequence>
<gene>
    <name evidence="3" type="primary">Tgfb1</name>
    <name evidence="3" type="ORF">DAPCHR_R15639</name>
</gene>
<feature type="non-terminal residue" evidence="3">
    <location>
        <position position="116"/>
    </location>
</feature>
<evidence type="ECO:0000313" key="4">
    <source>
        <dbReference type="Proteomes" id="UP000557315"/>
    </source>
</evidence>
<evidence type="ECO:0000313" key="3">
    <source>
        <dbReference type="EMBL" id="NWV45837.1"/>
    </source>
</evidence>
<evidence type="ECO:0000259" key="2">
    <source>
        <dbReference type="Pfam" id="PF00688"/>
    </source>
</evidence>
<protein>
    <submittedName>
        <fullName evidence="3">TGFB1 factor</fullName>
    </submittedName>
</protein>
<dbReference type="EMBL" id="VZRO01000598">
    <property type="protein sequence ID" value="NWV45837.1"/>
    <property type="molecule type" value="Genomic_DNA"/>
</dbReference>
<name>A0A7K6F4H2_9CORV</name>
<evidence type="ECO:0000256" key="1">
    <source>
        <dbReference type="ARBA" id="ARBA00023180"/>
    </source>
</evidence>
<dbReference type="PRINTS" id="PR01423">
    <property type="entry name" value="TGFBETA"/>
</dbReference>
<comment type="caution">
    <text evidence="3">The sequence shown here is derived from an EMBL/GenBank/DDBJ whole genome shotgun (WGS) entry which is preliminary data.</text>
</comment>
<dbReference type="InterPro" id="IPR001111">
    <property type="entry name" value="TGF-b_propeptide"/>
</dbReference>
<dbReference type="InterPro" id="IPR016319">
    <property type="entry name" value="TGF-beta"/>
</dbReference>
<feature type="non-terminal residue" evidence="3">
    <location>
        <position position="1"/>
    </location>
</feature>
<reference evidence="3 4" key="1">
    <citation type="submission" date="2019-09" db="EMBL/GenBank/DDBJ databases">
        <title>Bird 10,000 Genomes (B10K) Project - Family phase.</title>
        <authorList>
            <person name="Zhang G."/>
        </authorList>
    </citation>
    <scope>NUCLEOTIDE SEQUENCE [LARGE SCALE GENOMIC DNA]</scope>
    <source>
        <strain evidence="3">B10K-DU-029-47</strain>
        <tissue evidence="3">Heart</tissue>
    </source>
</reference>
<keyword evidence="1" id="KW-0325">Glycoprotein</keyword>
<dbReference type="Gene3D" id="2.60.120.970">
    <property type="match status" value="1"/>
</dbReference>
<dbReference type="Proteomes" id="UP000557315">
    <property type="component" value="Unassembled WGS sequence"/>
</dbReference>
<proteinExistence type="predicted"/>
<keyword evidence="4" id="KW-1185">Reference proteome</keyword>
<dbReference type="Pfam" id="PF00688">
    <property type="entry name" value="TGFb_propeptide"/>
    <property type="match status" value="1"/>
</dbReference>